<keyword evidence="2" id="KW-1185">Reference proteome</keyword>
<dbReference type="AlphaFoldDB" id="A0A232FC53"/>
<dbReference type="STRING" id="543379.A0A232FC53"/>
<dbReference type="EMBL" id="NNAY01000461">
    <property type="protein sequence ID" value="OXU28212.1"/>
    <property type="molecule type" value="Genomic_DNA"/>
</dbReference>
<accession>A0A232FC53</accession>
<comment type="caution">
    <text evidence="1">The sequence shown here is derived from an EMBL/GenBank/DDBJ whole genome shotgun (WGS) entry which is preliminary data.</text>
</comment>
<dbReference type="OrthoDB" id="7476629at2759"/>
<dbReference type="Proteomes" id="UP000215335">
    <property type="component" value="Unassembled WGS sequence"/>
</dbReference>
<reference evidence="1 2" key="1">
    <citation type="journal article" date="2017" name="Curr. Biol.">
        <title>The Evolution of Venom by Co-option of Single-Copy Genes.</title>
        <authorList>
            <person name="Martinson E.O."/>
            <person name="Mrinalini"/>
            <person name="Kelkar Y.D."/>
            <person name="Chang C.H."/>
            <person name="Werren J.H."/>
        </authorList>
    </citation>
    <scope>NUCLEOTIDE SEQUENCE [LARGE SCALE GENOMIC DNA]</scope>
    <source>
        <strain evidence="1 2">Alberta</strain>
        <tissue evidence="1">Whole body</tissue>
    </source>
</reference>
<proteinExistence type="predicted"/>
<organism evidence="1 2">
    <name type="scientific">Trichomalopsis sarcophagae</name>
    <dbReference type="NCBI Taxonomy" id="543379"/>
    <lineage>
        <taxon>Eukaryota</taxon>
        <taxon>Metazoa</taxon>
        <taxon>Ecdysozoa</taxon>
        <taxon>Arthropoda</taxon>
        <taxon>Hexapoda</taxon>
        <taxon>Insecta</taxon>
        <taxon>Pterygota</taxon>
        <taxon>Neoptera</taxon>
        <taxon>Endopterygota</taxon>
        <taxon>Hymenoptera</taxon>
        <taxon>Apocrita</taxon>
        <taxon>Proctotrupomorpha</taxon>
        <taxon>Chalcidoidea</taxon>
        <taxon>Pteromalidae</taxon>
        <taxon>Pteromalinae</taxon>
        <taxon>Trichomalopsis</taxon>
    </lineage>
</organism>
<evidence type="ECO:0000313" key="2">
    <source>
        <dbReference type="Proteomes" id="UP000215335"/>
    </source>
</evidence>
<protein>
    <recommendedName>
        <fullName evidence="3">BED-type domain-containing protein</fullName>
    </recommendedName>
</protein>
<evidence type="ECO:0008006" key="3">
    <source>
        <dbReference type="Google" id="ProtNLM"/>
    </source>
</evidence>
<evidence type="ECO:0000313" key="1">
    <source>
        <dbReference type="EMBL" id="OXU28212.1"/>
    </source>
</evidence>
<gene>
    <name evidence="1" type="ORF">TSAR_011723</name>
</gene>
<sequence length="291" mass="33297">METFSTQRFDAKIEGFESCIIDGTGQQQDITQTVSTETTVQDVGTMESEENNEAAAMQQVQNVQQNNQISPLMHQNPQHNVTLTPVRLPAILDGEFFSVMRLEDTNVTARCLQCHKLLNGNLKSTGNFLSHVKRVHPFLMEKIKSKSNQRRPAAIYIDLSQEKCSEIIRVKNRLKKFPKTVIVETFYPTISNINEECHQPIAEETFEQTEWIEPAGLKKRKSEEIDTSEMLRVSHNNSIIVEDEFDAIGRNVAAKLRHMRLDQRIIAEKLLNDILFEAQLGNLHRDSNIHV</sequence>
<name>A0A232FC53_9HYME</name>